<dbReference type="NCBIfam" id="TIGR04056">
    <property type="entry name" value="OMP_RagA_SusC"/>
    <property type="match status" value="1"/>
</dbReference>
<evidence type="ECO:0000256" key="4">
    <source>
        <dbReference type="ARBA" id="ARBA00022692"/>
    </source>
</evidence>
<comment type="similarity">
    <text evidence="8 9">Belongs to the TonB-dependent receptor family.</text>
</comment>
<dbReference type="SUPFAM" id="SSF56935">
    <property type="entry name" value="Porins"/>
    <property type="match status" value="1"/>
</dbReference>
<name>A0A2P8G9Q5_9BACT</name>
<keyword evidence="6 8" id="KW-0472">Membrane</keyword>
<dbReference type="InterPro" id="IPR039426">
    <property type="entry name" value="TonB-dep_rcpt-like"/>
</dbReference>
<keyword evidence="10" id="KW-0732">Signal</keyword>
<dbReference type="InterPro" id="IPR023996">
    <property type="entry name" value="TonB-dep_OMP_SusC/RagA"/>
</dbReference>
<dbReference type="InterPro" id="IPR036942">
    <property type="entry name" value="Beta-barrel_TonB_sf"/>
</dbReference>
<comment type="subcellular location">
    <subcellularLocation>
        <location evidence="1 8">Cell outer membrane</location>
        <topology evidence="1 8">Multi-pass membrane protein</topology>
    </subcellularLocation>
</comment>
<dbReference type="Gene3D" id="2.170.130.10">
    <property type="entry name" value="TonB-dependent receptor, plug domain"/>
    <property type="match status" value="1"/>
</dbReference>
<evidence type="ECO:0000313" key="14">
    <source>
        <dbReference type="Proteomes" id="UP000240978"/>
    </source>
</evidence>
<evidence type="ECO:0000256" key="1">
    <source>
        <dbReference type="ARBA" id="ARBA00004571"/>
    </source>
</evidence>
<dbReference type="InterPro" id="IPR023997">
    <property type="entry name" value="TonB-dep_OMP_SusC/RagA_CS"/>
</dbReference>
<dbReference type="InterPro" id="IPR012910">
    <property type="entry name" value="Plug_dom"/>
</dbReference>
<organism evidence="13 14">
    <name type="scientific">Chitinophaga ginsengisoli</name>
    <dbReference type="NCBI Taxonomy" id="363837"/>
    <lineage>
        <taxon>Bacteria</taxon>
        <taxon>Pseudomonadati</taxon>
        <taxon>Bacteroidota</taxon>
        <taxon>Chitinophagia</taxon>
        <taxon>Chitinophagales</taxon>
        <taxon>Chitinophagaceae</taxon>
        <taxon>Chitinophaga</taxon>
    </lineage>
</organism>
<dbReference type="Proteomes" id="UP000240978">
    <property type="component" value="Unassembled WGS sequence"/>
</dbReference>
<dbReference type="EMBL" id="PYGK01000005">
    <property type="protein sequence ID" value="PSL30702.1"/>
    <property type="molecule type" value="Genomic_DNA"/>
</dbReference>
<dbReference type="OrthoDB" id="9768177at2"/>
<dbReference type="Gene3D" id="2.40.170.20">
    <property type="entry name" value="TonB-dependent receptor, beta-barrel domain"/>
    <property type="match status" value="1"/>
</dbReference>
<keyword evidence="7 8" id="KW-0998">Cell outer membrane</keyword>
<dbReference type="GO" id="GO:0009279">
    <property type="term" value="C:cell outer membrane"/>
    <property type="evidence" value="ECO:0007669"/>
    <property type="project" value="UniProtKB-SubCell"/>
</dbReference>
<evidence type="ECO:0000259" key="11">
    <source>
        <dbReference type="Pfam" id="PF00593"/>
    </source>
</evidence>
<gene>
    <name evidence="13" type="ORF">CLV42_10563</name>
</gene>
<dbReference type="AlphaFoldDB" id="A0A2P8G9Q5"/>
<feature type="domain" description="TonB-dependent receptor plug" evidence="12">
    <location>
        <begin position="226"/>
        <end position="352"/>
    </location>
</feature>
<keyword evidence="4 8" id="KW-0812">Transmembrane</keyword>
<dbReference type="InterPro" id="IPR008969">
    <property type="entry name" value="CarboxyPept-like_regulatory"/>
</dbReference>
<evidence type="ECO:0000259" key="12">
    <source>
        <dbReference type="Pfam" id="PF07715"/>
    </source>
</evidence>
<reference evidence="13 14" key="1">
    <citation type="submission" date="2018-03" db="EMBL/GenBank/DDBJ databases">
        <title>Genomic Encyclopedia of Archaeal and Bacterial Type Strains, Phase II (KMG-II): from individual species to whole genera.</title>
        <authorList>
            <person name="Goeker M."/>
        </authorList>
    </citation>
    <scope>NUCLEOTIDE SEQUENCE [LARGE SCALE GENOMIC DNA]</scope>
    <source>
        <strain evidence="13 14">DSM 18107</strain>
    </source>
</reference>
<dbReference type="Pfam" id="PF07715">
    <property type="entry name" value="Plug"/>
    <property type="match status" value="1"/>
</dbReference>
<dbReference type="Pfam" id="PF13715">
    <property type="entry name" value="CarbopepD_reg_2"/>
    <property type="match status" value="1"/>
</dbReference>
<evidence type="ECO:0000313" key="13">
    <source>
        <dbReference type="EMBL" id="PSL30702.1"/>
    </source>
</evidence>
<sequence>MPRTVHVKRRLLYAFCVAFLCLCVNFQPAARANAEPLQGKQISISVRKSSLANILNQVSKKSGITIYFVDTDLAPYTNIDYDAKDKDVINILAELFRGKDLLYEVISEKQIGVRKSNKKESPSFSERDTLVTISGTVTNEKGEPIPGVTVKVKNRNFGTTTNEHGKFEIENAQISTILIFTNVAYLTQEIPIRGKTNLGTIRMQEYVGNLDETIVIAYGTTTRRLNPGDVSRVTAEQIEKQPIDNPLLALQGRVPGLVVTQTNGMPGSAVKVQLRGQNSLNRVNGGIADTEPLYVIDGLPYSNNISGIGGGAMGLSQVSAISFLNPADIESVEVLKDADATAIYGSRAANGVILITTKKGKPGAAKFNVDYSSGIGGITKKLKLLNTEQYLGMRKEAFLNDGVSLPTTPSPYTNHDLLVWDKNKYTDWQEVLIGGTAHYNNLKASVTGGAANSTYLLSGGYSKQTVVLPGDQNDQKGNVHISVTAKSNDDKFRTTVSASFLHNKTNLIDYDFASNIFLAPNAPDIYNADGSINWAPNPINGNPTWYNPFASLLSKYSSTFNNLISNIDLNINILKNISFKTVFGYNMLDGKAFSPMPLMSISPAYRANSTASSNFYNNSIRSLSIEPQLNYSSRFGRSELNILIGGSYQSNSMYNQTVFASGFKSDDLLESLSAASSFFAINTSSQYKYTALFFRGSYVLDNKYIINLNARRDGSSRFGPGNQFGNFGSAAAAWIFSSENFFKNIRERVNFGKLRISYGITGNENIGDYKYLELFGSTGVGVPYQGSRGLISSGVSNPYYAWETTRKLEVGLELGFLKNRFFLTTSYYRNRSANQLLAYALPEMSGPGTLIANSPALIQNKGIEVIVSAKWRSTTNFEWETGLNISVNRDKLLSYPNLSESPYALDYSVGQSFSGVKVYSFDKVDAKTGTYRFFSRDGESVESPNYFTDRIAYRNTSPKFFGGLSNSLSFKGVSLDFLVQFVKQDGIKFSHKSVPGTFLGGINNQPISVLERWRNSGDNTAVAKFSQRFDQSESYFFIDESNYNVTDASFIRLKNLSLSYTLPSRIIHWANVASARVYVRGQNLLTLTSYKSGDPETGNVGTLPPLKILTCGVALNF</sequence>
<dbReference type="Pfam" id="PF00593">
    <property type="entry name" value="TonB_dep_Rec_b-barrel"/>
    <property type="match status" value="1"/>
</dbReference>
<dbReference type="RefSeq" id="WP_106602557.1">
    <property type="nucleotide sequence ID" value="NZ_PYGK01000005.1"/>
</dbReference>
<keyword evidence="5 9" id="KW-0798">TonB box</keyword>
<dbReference type="InterPro" id="IPR000531">
    <property type="entry name" value="Beta-barrel_TonB"/>
</dbReference>
<evidence type="ECO:0000256" key="6">
    <source>
        <dbReference type="ARBA" id="ARBA00023136"/>
    </source>
</evidence>
<evidence type="ECO:0000256" key="10">
    <source>
        <dbReference type="SAM" id="SignalP"/>
    </source>
</evidence>
<keyword evidence="2 8" id="KW-0813">Transport</keyword>
<evidence type="ECO:0000256" key="5">
    <source>
        <dbReference type="ARBA" id="ARBA00023077"/>
    </source>
</evidence>
<keyword evidence="14" id="KW-1185">Reference proteome</keyword>
<evidence type="ECO:0000256" key="2">
    <source>
        <dbReference type="ARBA" id="ARBA00022448"/>
    </source>
</evidence>
<dbReference type="Gene3D" id="2.60.40.1120">
    <property type="entry name" value="Carboxypeptidase-like, regulatory domain"/>
    <property type="match status" value="1"/>
</dbReference>
<evidence type="ECO:0000256" key="9">
    <source>
        <dbReference type="RuleBase" id="RU003357"/>
    </source>
</evidence>
<dbReference type="SUPFAM" id="SSF49464">
    <property type="entry name" value="Carboxypeptidase regulatory domain-like"/>
    <property type="match status" value="1"/>
</dbReference>
<accession>A0A2P8G9Q5</accession>
<evidence type="ECO:0000256" key="8">
    <source>
        <dbReference type="PROSITE-ProRule" id="PRU01360"/>
    </source>
</evidence>
<evidence type="ECO:0000256" key="3">
    <source>
        <dbReference type="ARBA" id="ARBA00022452"/>
    </source>
</evidence>
<dbReference type="InterPro" id="IPR037066">
    <property type="entry name" value="Plug_dom_sf"/>
</dbReference>
<proteinExistence type="inferred from homology"/>
<keyword evidence="3 8" id="KW-1134">Transmembrane beta strand</keyword>
<feature type="domain" description="TonB-dependent receptor-like beta-barrel" evidence="11">
    <location>
        <begin position="525"/>
        <end position="1084"/>
    </location>
</feature>
<protein>
    <submittedName>
        <fullName evidence="13">TonB-linked SusC/RagA family outer membrane protein</fullName>
    </submittedName>
</protein>
<feature type="signal peptide" evidence="10">
    <location>
        <begin position="1"/>
        <end position="29"/>
    </location>
</feature>
<dbReference type="NCBIfam" id="TIGR04057">
    <property type="entry name" value="SusC_RagA_signa"/>
    <property type="match status" value="1"/>
</dbReference>
<comment type="caution">
    <text evidence="13">The sequence shown here is derived from an EMBL/GenBank/DDBJ whole genome shotgun (WGS) entry which is preliminary data.</text>
</comment>
<evidence type="ECO:0000256" key="7">
    <source>
        <dbReference type="ARBA" id="ARBA00023237"/>
    </source>
</evidence>
<feature type="chain" id="PRO_5015126471" evidence="10">
    <location>
        <begin position="30"/>
        <end position="1117"/>
    </location>
</feature>
<dbReference type="PROSITE" id="PS52016">
    <property type="entry name" value="TONB_DEPENDENT_REC_3"/>
    <property type="match status" value="1"/>
</dbReference>